<evidence type="ECO:0000313" key="3">
    <source>
        <dbReference type="EMBL" id="TXK03821.1"/>
    </source>
</evidence>
<dbReference type="OrthoDB" id="1453802at2"/>
<reference evidence="3 5" key="2">
    <citation type="submission" date="2019-07" db="EMBL/GenBank/DDBJ databases">
        <title>Draft genome of two Muricauda strains isolated from deep sea.</title>
        <authorList>
            <person name="Sun C."/>
        </authorList>
    </citation>
    <scope>NUCLEOTIDE SEQUENCE [LARGE SCALE GENOMIC DNA]</scope>
    <source>
        <strain evidence="3 5">NH166</strain>
    </source>
</reference>
<proteinExistence type="predicted"/>
<evidence type="ECO:0000313" key="2">
    <source>
        <dbReference type="EMBL" id="RIV72052.1"/>
    </source>
</evidence>
<keyword evidence="1" id="KW-0732">Signal</keyword>
<reference evidence="2 4" key="1">
    <citation type="submission" date="2018-08" db="EMBL/GenBank/DDBJ databases">
        <title>Proposal of Muricauda 72 sp.nov. and Muricauda NH166 sp.nov., isolated from seawater.</title>
        <authorList>
            <person name="Cheng H."/>
            <person name="Wu Y.-H."/>
            <person name="Guo L.-L."/>
            <person name="Xu X.-W."/>
        </authorList>
    </citation>
    <scope>NUCLEOTIDE SEQUENCE [LARGE SCALE GENOMIC DNA]</scope>
    <source>
        <strain evidence="2 4">NH166</strain>
    </source>
</reference>
<dbReference type="Proteomes" id="UP000321528">
    <property type="component" value="Unassembled WGS sequence"/>
</dbReference>
<dbReference type="RefSeq" id="WP_119639432.1">
    <property type="nucleotide sequence ID" value="NZ_QXFJ01000015.1"/>
</dbReference>
<dbReference type="AlphaFoldDB" id="A0A418N978"/>
<evidence type="ECO:0000313" key="5">
    <source>
        <dbReference type="Proteomes" id="UP000321528"/>
    </source>
</evidence>
<gene>
    <name evidence="2" type="ORF">D2U88_06235</name>
    <name evidence="3" type="ORF">FQ019_06195</name>
</gene>
<keyword evidence="5" id="KW-1185">Reference proteome</keyword>
<name>A0A418N978_9FLAO</name>
<feature type="chain" id="PRO_5019514440" evidence="1">
    <location>
        <begin position="20"/>
        <end position="152"/>
    </location>
</feature>
<evidence type="ECO:0000256" key="1">
    <source>
        <dbReference type="SAM" id="SignalP"/>
    </source>
</evidence>
<comment type="caution">
    <text evidence="2">The sequence shown here is derived from an EMBL/GenBank/DDBJ whole genome shotgun (WGS) entry which is preliminary data.</text>
</comment>
<organism evidence="2 4">
    <name type="scientific">Flagellimonas aequoris</name>
    <dbReference type="NCBI Taxonomy" id="2306997"/>
    <lineage>
        <taxon>Bacteria</taxon>
        <taxon>Pseudomonadati</taxon>
        <taxon>Bacteroidota</taxon>
        <taxon>Flavobacteriia</taxon>
        <taxon>Flavobacteriales</taxon>
        <taxon>Flavobacteriaceae</taxon>
        <taxon>Flagellimonas</taxon>
    </lineage>
</organism>
<feature type="signal peptide" evidence="1">
    <location>
        <begin position="1"/>
        <end position="19"/>
    </location>
</feature>
<dbReference type="EMBL" id="VNWL01000014">
    <property type="protein sequence ID" value="TXK03821.1"/>
    <property type="molecule type" value="Genomic_DNA"/>
</dbReference>
<dbReference type="Proteomes" id="UP000284189">
    <property type="component" value="Unassembled WGS sequence"/>
</dbReference>
<dbReference type="EMBL" id="QXFJ01000015">
    <property type="protein sequence ID" value="RIV72052.1"/>
    <property type="molecule type" value="Genomic_DNA"/>
</dbReference>
<evidence type="ECO:0000313" key="4">
    <source>
        <dbReference type="Proteomes" id="UP000284189"/>
    </source>
</evidence>
<accession>A0A418N978</accession>
<protein>
    <submittedName>
        <fullName evidence="2">Uncharacterized protein</fullName>
    </submittedName>
</protein>
<sequence>MKKLLFSSMLLASAFAVLGGMNALHEINGIGDTEKIEQNISNNYSAKYKDCISQTDFPQNYQFPVDLPSSKRDWNTLKVDASLKRYGQTLDSTIRNLNSIDAHNFIHQEFQRSKAIFQNKDISDIRKYYHCEIMRMCYDSDRFMNLGSAGQL</sequence>